<dbReference type="PANTHER" id="PTHR46558">
    <property type="entry name" value="TRACRIPTIONAL REGULATORY PROTEIN-RELATED-RELATED"/>
    <property type="match status" value="1"/>
</dbReference>
<name>A0A6N8G395_9CHRO</name>
<evidence type="ECO:0000313" key="3">
    <source>
        <dbReference type="EMBL" id="MUL39384.1"/>
    </source>
</evidence>
<protein>
    <recommendedName>
        <fullName evidence="2">HTH cro/C1-type domain-containing protein</fullName>
    </recommendedName>
</protein>
<dbReference type="Proteomes" id="UP000441797">
    <property type="component" value="Unassembled WGS sequence"/>
</dbReference>
<dbReference type="OrthoDB" id="9801008at2"/>
<feature type="domain" description="HTH cro/C1-type" evidence="2">
    <location>
        <begin position="10"/>
        <end position="53"/>
    </location>
</feature>
<reference evidence="3 4" key="1">
    <citation type="journal article" date="2019" name="Front. Microbiol.">
        <title>Genomic Features for Desiccation Tolerance and Sugar Biosynthesis in the Extremophile Gloeocapsopsis sp. UTEX B3054.</title>
        <authorList>
            <person name="Urrejola C."/>
            <person name="Alcorta J."/>
            <person name="Salas L."/>
            <person name="Vasquez M."/>
            <person name="Polz M.F."/>
            <person name="Vicuna R."/>
            <person name="Diez B."/>
        </authorList>
    </citation>
    <scope>NUCLEOTIDE SEQUENCE [LARGE SCALE GENOMIC DNA]</scope>
    <source>
        <strain evidence="3 4">1H9</strain>
    </source>
</reference>
<dbReference type="CDD" id="cd00093">
    <property type="entry name" value="HTH_XRE"/>
    <property type="match status" value="1"/>
</dbReference>
<evidence type="ECO:0000259" key="2">
    <source>
        <dbReference type="PROSITE" id="PS50943"/>
    </source>
</evidence>
<comment type="caution">
    <text evidence="3">The sequence shown here is derived from an EMBL/GenBank/DDBJ whole genome shotgun (WGS) entry which is preliminary data.</text>
</comment>
<dbReference type="Pfam" id="PF01381">
    <property type="entry name" value="HTH_3"/>
    <property type="match status" value="1"/>
</dbReference>
<dbReference type="AlphaFoldDB" id="A0A6N8G395"/>
<keyword evidence="4" id="KW-1185">Reference proteome</keyword>
<dbReference type="PANTHER" id="PTHR46558:SF11">
    <property type="entry name" value="HTH-TYPE TRANSCRIPTIONAL REGULATOR XRE"/>
    <property type="match status" value="1"/>
</dbReference>
<dbReference type="PROSITE" id="PS50943">
    <property type="entry name" value="HTH_CROC1"/>
    <property type="match status" value="1"/>
</dbReference>
<dbReference type="RefSeq" id="WP_105221025.1">
    <property type="nucleotide sequence ID" value="NZ_CAWNSU010000079.1"/>
</dbReference>
<dbReference type="GO" id="GO:0003677">
    <property type="term" value="F:DNA binding"/>
    <property type="evidence" value="ECO:0007669"/>
    <property type="project" value="UniProtKB-KW"/>
</dbReference>
<dbReference type="EMBL" id="NAPY01000077">
    <property type="protein sequence ID" value="MUL39384.1"/>
    <property type="molecule type" value="Genomic_DNA"/>
</dbReference>
<evidence type="ECO:0000256" key="1">
    <source>
        <dbReference type="ARBA" id="ARBA00023125"/>
    </source>
</evidence>
<dbReference type="SUPFAM" id="SSF47413">
    <property type="entry name" value="lambda repressor-like DNA-binding domains"/>
    <property type="match status" value="1"/>
</dbReference>
<evidence type="ECO:0000313" key="4">
    <source>
        <dbReference type="Proteomes" id="UP000441797"/>
    </source>
</evidence>
<sequence>MKQPYIGRVIREFRLELNLTQEQLANYLGVSWLTVNRWENHHSQPSPLAIKQIDKMLSSNKELNQELLDKSLMNKD</sequence>
<proteinExistence type="predicted"/>
<dbReference type="Gene3D" id="1.10.260.40">
    <property type="entry name" value="lambda repressor-like DNA-binding domains"/>
    <property type="match status" value="1"/>
</dbReference>
<dbReference type="InterPro" id="IPR001387">
    <property type="entry name" value="Cro/C1-type_HTH"/>
</dbReference>
<keyword evidence="1" id="KW-0238">DNA-binding</keyword>
<dbReference type="SMART" id="SM00530">
    <property type="entry name" value="HTH_XRE"/>
    <property type="match status" value="1"/>
</dbReference>
<organism evidence="3 4">
    <name type="scientific">Gloeocapsopsis dulcis AAB1 = 1H9</name>
    <dbReference type="NCBI Taxonomy" id="1433147"/>
    <lineage>
        <taxon>Bacteria</taxon>
        <taxon>Bacillati</taxon>
        <taxon>Cyanobacteriota</taxon>
        <taxon>Cyanophyceae</taxon>
        <taxon>Oscillatoriophycideae</taxon>
        <taxon>Chroococcales</taxon>
        <taxon>Chroococcaceae</taxon>
        <taxon>Gloeocapsopsis</taxon>
        <taxon>Gloeocapsopsis dulcis</taxon>
    </lineage>
</organism>
<gene>
    <name evidence="3" type="ORF">BWI75_24665</name>
</gene>
<accession>A0A6N8G395</accession>
<dbReference type="InterPro" id="IPR010982">
    <property type="entry name" value="Lambda_DNA-bd_dom_sf"/>
</dbReference>